<evidence type="ECO:0000313" key="1">
    <source>
        <dbReference type="EMBL" id="GAG73031.1"/>
    </source>
</evidence>
<reference evidence="1" key="1">
    <citation type="journal article" date="2014" name="Front. Microbiol.">
        <title>High frequency of phylogenetically diverse reductive dehalogenase-homologous genes in deep subseafloor sedimentary metagenomes.</title>
        <authorList>
            <person name="Kawai M."/>
            <person name="Futagami T."/>
            <person name="Toyoda A."/>
            <person name="Takaki Y."/>
            <person name="Nishi S."/>
            <person name="Hori S."/>
            <person name="Arai W."/>
            <person name="Tsubouchi T."/>
            <person name="Morono Y."/>
            <person name="Uchiyama I."/>
            <person name="Ito T."/>
            <person name="Fujiyama A."/>
            <person name="Inagaki F."/>
            <person name="Takami H."/>
        </authorList>
    </citation>
    <scope>NUCLEOTIDE SEQUENCE</scope>
    <source>
        <strain evidence="1">Expedition CK06-06</strain>
    </source>
</reference>
<proteinExistence type="predicted"/>
<name>X1BLQ6_9ZZZZ</name>
<comment type="caution">
    <text evidence="1">The sequence shown here is derived from an EMBL/GenBank/DDBJ whole genome shotgun (WGS) entry which is preliminary data.</text>
</comment>
<accession>X1BLQ6</accession>
<dbReference type="EMBL" id="BART01000502">
    <property type="protein sequence ID" value="GAG73031.1"/>
    <property type="molecule type" value="Genomic_DNA"/>
</dbReference>
<dbReference type="AlphaFoldDB" id="X1BLQ6"/>
<protein>
    <submittedName>
        <fullName evidence="1">Uncharacterized protein</fullName>
    </submittedName>
</protein>
<sequence length="74" mass="8881">MKKYSKCPVCRKKVTFYNDPSVQIQINKSYKKSYDVFSWHVSEEKGEFRLPNTRYLCPKCGKMTLKFFDIGNWD</sequence>
<gene>
    <name evidence="1" type="ORF">S01H4_02341</name>
</gene>
<organism evidence="1">
    <name type="scientific">marine sediment metagenome</name>
    <dbReference type="NCBI Taxonomy" id="412755"/>
    <lineage>
        <taxon>unclassified sequences</taxon>
        <taxon>metagenomes</taxon>
        <taxon>ecological metagenomes</taxon>
    </lineage>
</organism>